<dbReference type="InterPro" id="IPR029052">
    <property type="entry name" value="Metallo-depent_PP-like"/>
</dbReference>
<feature type="region of interest" description="Disordered" evidence="2">
    <location>
        <begin position="28"/>
        <end position="55"/>
    </location>
</feature>
<dbReference type="STRING" id="553311.SAMN05216231_3471"/>
<protein>
    <submittedName>
        <fullName evidence="5">Poly-gamma-glutamate synthesis protein (Capsule biosynthesis protein)</fullName>
    </submittedName>
</protein>
<dbReference type="PANTHER" id="PTHR33393">
    <property type="entry name" value="POLYGLUTAMINE SYNTHESIS ACCESSORY PROTEIN RV0574C-RELATED"/>
    <property type="match status" value="1"/>
</dbReference>
<keyword evidence="6" id="KW-1185">Reference proteome</keyword>
<feature type="chain" id="PRO_5038346835" evidence="3">
    <location>
        <begin position="21"/>
        <end position="392"/>
    </location>
</feature>
<proteinExistence type="inferred from homology"/>
<dbReference type="PANTHER" id="PTHR33393:SF12">
    <property type="entry name" value="CAPSULE BIOSYNTHESIS PROTEIN CAPA"/>
    <property type="match status" value="1"/>
</dbReference>
<dbReference type="InterPro" id="IPR019079">
    <property type="entry name" value="Capsule_synth_CapA"/>
</dbReference>
<evidence type="ECO:0000256" key="2">
    <source>
        <dbReference type="SAM" id="MobiDB-lite"/>
    </source>
</evidence>
<keyword evidence="3" id="KW-0732">Signal</keyword>
<dbReference type="AlphaFoldDB" id="A0A1H1FX97"/>
<dbReference type="CDD" id="cd07381">
    <property type="entry name" value="MPP_CapA"/>
    <property type="match status" value="1"/>
</dbReference>
<feature type="compositionally biased region" description="Acidic residues" evidence="2">
    <location>
        <begin position="28"/>
        <end position="38"/>
    </location>
</feature>
<dbReference type="PROSITE" id="PS51257">
    <property type="entry name" value="PROKAR_LIPOPROTEIN"/>
    <property type="match status" value="1"/>
</dbReference>
<dbReference type="Gene3D" id="3.60.21.10">
    <property type="match status" value="1"/>
</dbReference>
<evidence type="ECO:0000256" key="3">
    <source>
        <dbReference type="SAM" id="SignalP"/>
    </source>
</evidence>
<dbReference type="RefSeq" id="WP_092494195.1">
    <property type="nucleotide sequence ID" value="NZ_FNKD01000004.1"/>
</dbReference>
<organism evidence="5 6">
    <name type="scientific">Virgibacillus salinus</name>
    <dbReference type="NCBI Taxonomy" id="553311"/>
    <lineage>
        <taxon>Bacteria</taxon>
        <taxon>Bacillati</taxon>
        <taxon>Bacillota</taxon>
        <taxon>Bacilli</taxon>
        <taxon>Bacillales</taxon>
        <taxon>Bacillaceae</taxon>
        <taxon>Virgibacillus</taxon>
    </lineage>
</organism>
<comment type="similarity">
    <text evidence="1">Belongs to the CapA family.</text>
</comment>
<evidence type="ECO:0000313" key="5">
    <source>
        <dbReference type="EMBL" id="SDR05613.1"/>
    </source>
</evidence>
<dbReference type="EMBL" id="FNKD01000004">
    <property type="protein sequence ID" value="SDR05613.1"/>
    <property type="molecule type" value="Genomic_DNA"/>
</dbReference>
<reference evidence="5 6" key="1">
    <citation type="submission" date="2016-10" db="EMBL/GenBank/DDBJ databases">
        <authorList>
            <person name="de Groot N.N."/>
        </authorList>
    </citation>
    <scope>NUCLEOTIDE SEQUENCE [LARGE SCALE GENOMIC DNA]</scope>
    <source>
        <strain evidence="5 6">CGMCC 1.10449</strain>
    </source>
</reference>
<gene>
    <name evidence="5" type="ORF">SAMN05216231_3471</name>
</gene>
<feature type="compositionally biased region" description="Basic and acidic residues" evidence="2">
    <location>
        <begin position="39"/>
        <end position="55"/>
    </location>
</feature>
<feature type="signal peptide" evidence="3">
    <location>
        <begin position="1"/>
        <end position="20"/>
    </location>
</feature>
<dbReference type="Pfam" id="PF09587">
    <property type="entry name" value="PGA_cap"/>
    <property type="match status" value="1"/>
</dbReference>
<evidence type="ECO:0000259" key="4">
    <source>
        <dbReference type="SMART" id="SM00854"/>
    </source>
</evidence>
<dbReference type="SMART" id="SM00854">
    <property type="entry name" value="PGA_cap"/>
    <property type="match status" value="1"/>
</dbReference>
<name>A0A1H1FX97_9BACI</name>
<accession>A0A1H1FX97</accession>
<dbReference type="SUPFAM" id="SSF56300">
    <property type="entry name" value="Metallo-dependent phosphatases"/>
    <property type="match status" value="1"/>
</dbReference>
<evidence type="ECO:0000313" key="6">
    <source>
        <dbReference type="Proteomes" id="UP000199444"/>
    </source>
</evidence>
<feature type="domain" description="Capsule synthesis protein CapA" evidence="4">
    <location>
        <begin position="61"/>
        <end position="307"/>
    </location>
</feature>
<dbReference type="InterPro" id="IPR052169">
    <property type="entry name" value="CW_Biosynth-Accessory"/>
</dbReference>
<sequence>MKRGKLVWFLLGLLLCVLIAACSDKEPEETAEPENEETTEPKKPVVPKETKEPEEVHKEITISAIGDMLIHNTVYEDAQTDSGYNFMSMLERVKPFLNDTTITFANQETMIGGKLLGLSSYPTFNSPYAVGDVLKKSGVDVVSLANNHTLDGGEEAIQSAIEHWESIDMMYTGAYKSEADSNKIRVYETDEGISVAFLAYTYGTNGLQVPEGKNFLVNLIDKEIMASSIQKAKKQADAVVLSMHFGNQYERLPSEGQKELVQFAADNGVNVVLGHHPHVLQPIDWVEGANGNKTLVAYSLGNFLSGQDEFYRRIGGIFKFTIHKTIKGEKETVEVKSPQLMPTFVKYSNWANYQVAPMYQLTNDELANTEKHYQEIKDHMSQWVPELEFIEE</sequence>
<evidence type="ECO:0000256" key="1">
    <source>
        <dbReference type="ARBA" id="ARBA00005662"/>
    </source>
</evidence>
<dbReference type="Proteomes" id="UP000199444">
    <property type="component" value="Unassembled WGS sequence"/>
</dbReference>